<dbReference type="AlphaFoldDB" id="A0A7D4BGI2"/>
<organism evidence="2 3">
    <name type="scientific">Tenuifilum thalassicum</name>
    <dbReference type="NCBI Taxonomy" id="2590900"/>
    <lineage>
        <taxon>Bacteria</taxon>
        <taxon>Pseudomonadati</taxon>
        <taxon>Bacteroidota</taxon>
        <taxon>Bacteroidia</taxon>
        <taxon>Bacteroidales</taxon>
        <taxon>Tenuifilaceae</taxon>
        <taxon>Tenuifilum</taxon>
    </lineage>
</organism>
<dbReference type="GO" id="GO:0015385">
    <property type="term" value="F:sodium:proton antiporter activity"/>
    <property type="evidence" value="ECO:0007669"/>
    <property type="project" value="TreeGrafter"/>
</dbReference>
<feature type="transmembrane region" description="Helical" evidence="1">
    <location>
        <begin position="62"/>
        <end position="83"/>
    </location>
</feature>
<name>A0A7D4BGI2_9BACT</name>
<feature type="transmembrane region" description="Helical" evidence="1">
    <location>
        <begin position="37"/>
        <end position="56"/>
    </location>
</feature>
<dbReference type="NCBIfam" id="TIGR01300">
    <property type="entry name" value="CPA3_mnhG_phaG"/>
    <property type="match status" value="1"/>
</dbReference>
<feature type="transmembrane region" description="Helical" evidence="1">
    <location>
        <begin position="6"/>
        <end position="25"/>
    </location>
</feature>
<dbReference type="Gene3D" id="1.25.40.10">
    <property type="entry name" value="Tetratricopeptide repeat domain"/>
    <property type="match status" value="1"/>
</dbReference>
<keyword evidence="1" id="KW-0812">Transmembrane</keyword>
<accession>A0A7D4BGI2</accession>
<keyword evidence="1" id="KW-1133">Transmembrane helix</keyword>
<keyword evidence="1" id="KW-0472">Membrane</keyword>
<keyword evidence="3" id="KW-1185">Reference proteome</keyword>
<dbReference type="Pfam" id="PF03334">
    <property type="entry name" value="PhaG_MnhG_YufB"/>
    <property type="match status" value="1"/>
</dbReference>
<dbReference type="InterPro" id="IPR011990">
    <property type="entry name" value="TPR-like_helical_dom_sf"/>
</dbReference>
<evidence type="ECO:0000313" key="3">
    <source>
        <dbReference type="Proteomes" id="UP000500961"/>
    </source>
</evidence>
<dbReference type="EMBL" id="CP041345">
    <property type="protein sequence ID" value="QKG81218.1"/>
    <property type="molecule type" value="Genomic_DNA"/>
</dbReference>
<dbReference type="PANTHER" id="PTHR34703">
    <property type="entry name" value="ANTIPORTER SUBUNIT MNHG2-RELATED"/>
    <property type="match status" value="1"/>
</dbReference>
<dbReference type="KEGG" id="ttz:FHG85_05055"/>
<reference evidence="2 3" key="1">
    <citation type="submission" date="2019-07" db="EMBL/GenBank/DDBJ databases">
        <title>Thalassofilum flectens gen. nov., sp. nov., a novel moderate thermophilic anaerobe from a shallow sea hot spring in Kunashir Island (Russia), representing a new family in the order Bacteroidales, and proposal of Thalassofilacea fam. nov.</title>
        <authorList>
            <person name="Kochetkova T.V."/>
            <person name="Podosokorskaya O.A."/>
            <person name="Novikov A."/>
            <person name="Elcheninov A.G."/>
            <person name="Toshchakov S.V."/>
            <person name="Kublanov I.V."/>
        </authorList>
    </citation>
    <scope>NUCLEOTIDE SEQUENCE [LARGE SCALE GENOMIC DNA]</scope>
    <source>
        <strain evidence="2 3">38-H</strain>
    </source>
</reference>
<dbReference type="Pfam" id="PF13428">
    <property type="entry name" value="TPR_14"/>
    <property type="match status" value="1"/>
</dbReference>
<evidence type="ECO:0000313" key="2">
    <source>
        <dbReference type="EMBL" id="QKG81218.1"/>
    </source>
</evidence>
<dbReference type="InterPro" id="IPR005133">
    <property type="entry name" value="PhaG_MnhG_YufB"/>
</dbReference>
<dbReference type="SUPFAM" id="SSF48452">
    <property type="entry name" value="TPR-like"/>
    <property type="match status" value="1"/>
</dbReference>
<proteinExistence type="predicted"/>
<evidence type="ECO:0000256" key="1">
    <source>
        <dbReference type="SAM" id="Phobius"/>
    </source>
</evidence>
<sequence length="285" mass="31527">MNEIVTSLLIAIGSLFMFVASIGILKFPDFYSRMSAITKASTLGLGMVLLGISIHFDQVGVFAKAFIIITFLLLTNPVGAHAISRAAYKQRIKQSGFTIIDELNTLHNKVEQLEQQWSTSKADINIAEELINEIVKLPASHGGSFSRAIEIAEEVASIQPAVGHRLLGTTYAKMGRFDKAESLLKTACIECNYSSQATLALTDFYVQNNLPTRAIAVLEEALKHHPNSYEYLMRVILIAFDSGTSNKFAIECCNRIIEMSQEAPADYLLQASSYKRYFVERSSGK</sequence>
<dbReference type="NCBIfam" id="NF009314">
    <property type="entry name" value="PRK12674.1-2"/>
    <property type="match status" value="1"/>
</dbReference>
<dbReference type="Proteomes" id="UP000500961">
    <property type="component" value="Chromosome"/>
</dbReference>
<gene>
    <name evidence="2" type="ORF">FHG85_05055</name>
</gene>
<protein>
    <submittedName>
        <fullName evidence="2">Na+/H+ antiporter subunit G</fullName>
    </submittedName>
</protein>
<dbReference type="PANTHER" id="PTHR34703:SF1">
    <property type="entry name" value="ANTIPORTER SUBUNIT MNHG2-RELATED"/>
    <property type="match status" value="1"/>
</dbReference>